<dbReference type="GO" id="GO:0003735">
    <property type="term" value="F:structural constituent of ribosome"/>
    <property type="evidence" value="ECO:0007669"/>
    <property type="project" value="InterPro"/>
</dbReference>
<dbReference type="HAMAP" id="MF_01368">
    <property type="entry name" value="Ribosomal_bL17"/>
    <property type="match status" value="1"/>
</dbReference>
<evidence type="ECO:0000313" key="6">
    <source>
        <dbReference type="EMBL" id="OHA14943.1"/>
    </source>
</evidence>
<evidence type="ECO:0000313" key="7">
    <source>
        <dbReference type="Proteomes" id="UP000178116"/>
    </source>
</evidence>
<name>A0A1G2LTR3_9BACT</name>
<keyword evidence="2 4" id="KW-0689">Ribosomal protein</keyword>
<dbReference type="Proteomes" id="UP000178116">
    <property type="component" value="Unassembled WGS sequence"/>
</dbReference>
<comment type="subunit">
    <text evidence="4">Part of the 50S ribosomal subunit. Contacts protein L32.</text>
</comment>
<evidence type="ECO:0000256" key="5">
    <source>
        <dbReference type="RuleBase" id="RU000660"/>
    </source>
</evidence>
<evidence type="ECO:0000256" key="4">
    <source>
        <dbReference type="HAMAP-Rule" id="MF_01368"/>
    </source>
</evidence>
<dbReference type="AlphaFoldDB" id="A0A1G2LTR3"/>
<dbReference type="PANTHER" id="PTHR14413:SF16">
    <property type="entry name" value="LARGE RIBOSOMAL SUBUNIT PROTEIN BL17M"/>
    <property type="match status" value="1"/>
</dbReference>
<protein>
    <recommendedName>
        <fullName evidence="4">Large ribosomal subunit protein bL17</fullName>
    </recommendedName>
</protein>
<sequence>MKHLKRGRKFGRVRKVRRGFIRSLLNNLIKAEKITTTEARAKELRPLIEKIITRAKKDSVSNRRLIAKKLGPNQIKKIFAEIAPRYIERKGGYTRIIKAGRRKKGDASPMAIIEFI</sequence>
<keyword evidence="3 4" id="KW-0687">Ribonucleoprotein</keyword>
<reference evidence="6 7" key="1">
    <citation type="journal article" date="2016" name="Nat. Commun.">
        <title>Thousands of microbial genomes shed light on interconnected biogeochemical processes in an aquifer system.</title>
        <authorList>
            <person name="Anantharaman K."/>
            <person name="Brown C.T."/>
            <person name="Hug L.A."/>
            <person name="Sharon I."/>
            <person name="Castelle C.J."/>
            <person name="Probst A.J."/>
            <person name="Thomas B.C."/>
            <person name="Singh A."/>
            <person name="Wilkins M.J."/>
            <person name="Karaoz U."/>
            <person name="Brodie E.L."/>
            <person name="Williams K.H."/>
            <person name="Hubbard S.S."/>
            <person name="Banfield J.F."/>
        </authorList>
    </citation>
    <scope>NUCLEOTIDE SEQUENCE [LARGE SCALE GENOMIC DNA]</scope>
</reference>
<comment type="similarity">
    <text evidence="1 4 5">Belongs to the bacterial ribosomal protein bL17 family.</text>
</comment>
<dbReference type="Pfam" id="PF01196">
    <property type="entry name" value="Ribosomal_L17"/>
    <property type="match status" value="1"/>
</dbReference>
<accession>A0A1G2LTR3</accession>
<evidence type="ECO:0000256" key="2">
    <source>
        <dbReference type="ARBA" id="ARBA00022980"/>
    </source>
</evidence>
<organism evidence="6 7">
    <name type="scientific">Candidatus Tagabacteria bacterium RIFCSPLOWO2_01_FULL_42_9</name>
    <dbReference type="NCBI Taxonomy" id="1802296"/>
    <lineage>
        <taxon>Bacteria</taxon>
        <taxon>Candidatus Tagaibacteriota</taxon>
    </lineage>
</organism>
<dbReference type="GO" id="GO:0006412">
    <property type="term" value="P:translation"/>
    <property type="evidence" value="ECO:0007669"/>
    <property type="project" value="UniProtKB-UniRule"/>
</dbReference>
<comment type="caution">
    <text evidence="6">The sequence shown here is derived from an EMBL/GenBank/DDBJ whole genome shotgun (WGS) entry which is preliminary data.</text>
</comment>
<dbReference type="InterPro" id="IPR036373">
    <property type="entry name" value="Ribosomal_bL17_sf"/>
</dbReference>
<dbReference type="NCBIfam" id="TIGR00059">
    <property type="entry name" value="L17"/>
    <property type="match status" value="1"/>
</dbReference>
<dbReference type="PROSITE" id="PS01167">
    <property type="entry name" value="RIBOSOMAL_L17"/>
    <property type="match status" value="1"/>
</dbReference>
<dbReference type="Gene3D" id="3.90.1030.10">
    <property type="entry name" value="Ribosomal protein L17"/>
    <property type="match status" value="1"/>
</dbReference>
<dbReference type="InterPro" id="IPR047859">
    <property type="entry name" value="Ribosomal_bL17_CS"/>
</dbReference>
<dbReference type="GO" id="GO:0022625">
    <property type="term" value="C:cytosolic large ribosomal subunit"/>
    <property type="evidence" value="ECO:0007669"/>
    <property type="project" value="TreeGrafter"/>
</dbReference>
<evidence type="ECO:0000256" key="1">
    <source>
        <dbReference type="ARBA" id="ARBA00008777"/>
    </source>
</evidence>
<dbReference type="PANTHER" id="PTHR14413">
    <property type="entry name" value="RIBOSOMAL PROTEIN L17"/>
    <property type="match status" value="1"/>
</dbReference>
<dbReference type="SUPFAM" id="SSF64263">
    <property type="entry name" value="Prokaryotic ribosomal protein L17"/>
    <property type="match status" value="1"/>
</dbReference>
<gene>
    <name evidence="4" type="primary">rplQ</name>
    <name evidence="6" type="ORF">A3A10_01480</name>
</gene>
<proteinExistence type="inferred from homology"/>
<dbReference type="EMBL" id="MHRA01000037">
    <property type="protein sequence ID" value="OHA14943.1"/>
    <property type="molecule type" value="Genomic_DNA"/>
</dbReference>
<evidence type="ECO:0000256" key="3">
    <source>
        <dbReference type="ARBA" id="ARBA00023274"/>
    </source>
</evidence>
<dbReference type="InterPro" id="IPR000456">
    <property type="entry name" value="Ribosomal_bL17"/>
</dbReference>